<dbReference type="RefSeq" id="WP_028381807.1">
    <property type="nucleotide sequence ID" value="NZ_CAAAIT010000008.1"/>
</dbReference>
<reference evidence="2 4" key="2">
    <citation type="submission" date="2018-12" db="EMBL/GenBank/DDBJ databases">
        <authorList>
            <consortium name="Pathogen Informatics"/>
        </authorList>
    </citation>
    <scope>NUCLEOTIDE SEQUENCE [LARGE SCALE GENOMIC DNA]</scope>
    <source>
        <strain evidence="2 4">NCTC11976</strain>
    </source>
</reference>
<proteinExistence type="predicted"/>
<dbReference type="AlphaFoldDB" id="A0A0W0S7T6"/>
<organism evidence="1 3">
    <name type="scientific">Legionella cherrii</name>
    <dbReference type="NCBI Taxonomy" id="28084"/>
    <lineage>
        <taxon>Bacteria</taxon>
        <taxon>Pseudomonadati</taxon>
        <taxon>Pseudomonadota</taxon>
        <taxon>Gammaproteobacteria</taxon>
        <taxon>Legionellales</taxon>
        <taxon>Legionellaceae</taxon>
        <taxon>Legionella</taxon>
    </lineage>
</organism>
<reference evidence="1 3" key="1">
    <citation type="submission" date="2015-11" db="EMBL/GenBank/DDBJ databases">
        <title>Genomic analysis of 38 Legionella species identifies large and diverse effector repertoires.</title>
        <authorList>
            <person name="Burstein D."/>
            <person name="Amaro F."/>
            <person name="Zusman T."/>
            <person name="Lifshitz Z."/>
            <person name="Cohen O."/>
            <person name="Gilbert J.A."/>
            <person name="Pupko T."/>
            <person name="Shuman H.A."/>
            <person name="Segal G."/>
        </authorList>
    </citation>
    <scope>NUCLEOTIDE SEQUENCE [LARGE SCALE GENOMIC DNA]</scope>
    <source>
        <strain evidence="1 3">ORW</strain>
    </source>
</reference>
<keyword evidence="4" id="KW-1185">Reference proteome</keyword>
<evidence type="ECO:0000313" key="4">
    <source>
        <dbReference type="Proteomes" id="UP000277577"/>
    </source>
</evidence>
<accession>A0A0W0S7T6</accession>
<protein>
    <submittedName>
        <fullName evidence="1">Uncharacterized protein</fullName>
    </submittedName>
</protein>
<dbReference type="STRING" id="28084.Lche_1422"/>
<name>A0A0W0S7T6_9GAMM</name>
<dbReference type="OrthoDB" id="5648949at2"/>
<evidence type="ECO:0000313" key="3">
    <source>
        <dbReference type="Proteomes" id="UP000054921"/>
    </source>
</evidence>
<dbReference type="EMBL" id="LR134173">
    <property type="protein sequence ID" value="VEB37185.1"/>
    <property type="molecule type" value="Genomic_DNA"/>
</dbReference>
<dbReference type="PATRIC" id="fig|28084.5.peg.1549"/>
<evidence type="ECO:0000313" key="1">
    <source>
        <dbReference type="EMBL" id="KTC79402.1"/>
    </source>
</evidence>
<sequence>MKKRQIASILRTYWNANIDEIEELKKSYNTLVHLDDEEEVPDEIEEEYHHVLEVISSPSEPHYPFYLKEFIPKILEENLDTLLDGFEEGDLVYGISGSRISLFYFLRSQGKDVFATRVDELFNATIDPFLEPLLDPSFAKPTNPFYASAQTFKSYASLLNNEIEQLSPLAKQTDKMPFIKKMSKMGVFWTLNNEHKLHFVLNKIDYKMCFDKKFDKITFAELRFLYRYWEQFKPYYERGQINFYFLKENNQLKKVEAPWESNPEIVRTYIPQNIPNRKYHAFFNGFIIDLLKNEIKKGIWKTGFFGLGGGKTIVIDGQEKTVPHRVARIYKIATDPTLSSADKYIKILAAAEKAIRSPKKLQKPETTEFYQAILDFDKKIAPVEKDTLRFFKGRTIVDKQQEIQEKDQPKLL</sequence>
<evidence type="ECO:0000313" key="2">
    <source>
        <dbReference type="EMBL" id="VEB37185.1"/>
    </source>
</evidence>
<dbReference type="Proteomes" id="UP000054921">
    <property type="component" value="Unassembled WGS sequence"/>
</dbReference>
<dbReference type="Proteomes" id="UP000277577">
    <property type="component" value="Chromosome"/>
</dbReference>
<dbReference type="EMBL" id="LNXW01000013">
    <property type="protein sequence ID" value="KTC79402.1"/>
    <property type="molecule type" value="Genomic_DNA"/>
</dbReference>
<gene>
    <name evidence="1" type="ORF">Lche_1422</name>
    <name evidence="2" type="ORF">NCTC11976_02087</name>
</gene>